<dbReference type="RefSeq" id="WP_248479094.1">
    <property type="nucleotide sequence ID" value="NZ_JALPRF010000003.1"/>
</dbReference>
<proteinExistence type="predicted"/>
<accession>A0ABT0HST7</accession>
<name>A0ABT0HST7_9BACT</name>
<keyword evidence="2" id="KW-1185">Reference proteome</keyword>
<protein>
    <submittedName>
        <fullName evidence="1">Uncharacterized protein</fullName>
    </submittedName>
</protein>
<dbReference type="Proteomes" id="UP001202180">
    <property type="component" value="Unassembled WGS sequence"/>
</dbReference>
<evidence type="ECO:0000313" key="1">
    <source>
        <dbReference type="EMBL" id="MCK8494585.1"/>
    </source>
</evidence>
<dbReference type="EMBL" id="JALPRF010000003">
    <property type="protein sequence ID" value="MCK8494585.1"/>
    <property type="molecule type" value="Genomic_DNA"/>
</dbReference>
<comment type="caution">
    <text evidence="1">The sequence shown here is derived from an EMBL/GenBank/DDBJ whole genome shotgun (WGS) entry which is preliminary data.</text>
</comment>
<reference evidence="1 2" key="1">
    <citation type="submission" date="2022-04" db="EMBL/GenBank/DDBJ databases">
        <title>Spirosoma sp. strain RP8 genome sequencing and assembly.</title>
        <authorList>
            <person name="Jung Y."/>
        </authorList>
    </citation>
    <scope>NUCLEOTIDE SEQUENCE [LARGE SCALE GENOMIC DNA]</scope>
    <source>
        <strain evidence="1 2">RP8</strain>
    </source>
</reference>
<evidence type="ECO:0000313" key="2">
    <source>
        <dbReference type="Proteomes" id="UP001202180"/>
    </source>
</evidence>
<sequence length="67" mass="7598">MKTVLAYWDTENNDGHAYASCPDCHKEMCLPDQSFKAVEAYTPIANYNQSVYCPTCKIEFTVSQVLL</sequence>
<gene>
    <name evidence="1" type="ORF">M0L20_22140</name>
</gene>
<organism evidence="1 2">
    <name type="scientific">Spirosoma liriopis</name>
    <dbReference type="NCBI Taxonomy" id="2937440"/>
    <lineage>
        <taxon>Bacteria</taxon>
        <taxon>Pseudomonadati</taxon>
        <taxon>Bacteroidota</taxon>
        <taxon>Cytophagia</taxon>
        <taxon>Cytophagales</taxon>
        <taxon>Cytophagaceae</taxon>
        <taxon>Spirosoma</taxon>
    </lineage>
</organism>